<accession>A0A0D2ADE1</accession>
<evidence type="ECO:0000313" key="2">
    <source>
        <dbReference type="Proteomes" id="UP000054466"/>
    </source>
</evidence>
<dbReference type="RefSeq" id="XP_016243118.1">
    <property type="nucleotide sequence ID" value="XM_016398556.1"/>
</dbReference>
<gene>
    <name evidence="1" type="ORF">PV07_11150</name>
</gene>
<dbReference type="AlphaFoldDB" id="A0A0D2ADE1"/>
<name>A0A0D2ADE1_9EURO</name>
<proteinExistence type="predicted"/>
<dbReference type="PANTHER" id="PTHR42085:SF2">
    <property type="entry name" value="F-BOX DOMAIN-CONTAINING PROTEIN"/>
    <property type="match status" value="1"/>
</dbReference>
<organism evidence="1 2">
    <name type="scientific">Cladophialophora immunda</name>
    <dbReference type="NCBI Taxonomy" id="569365"/>
    <lineage>
        <taxon>Eukaryota</taxon>
        <taxon>Fungi</taxon>
        <taxon>Dikarya</taxon>
        <taxon>Ascomycota</taxon>
        <taxon>Pezizomycotina</taxon>
        <taxon>Eurotiomycetes</taxon>
        <taxon>Chaetothyriomycetidae</taxon>
        <taxon>Chaetothyriales</taxon>
        <taxon>Herpotrichiellaceae</taxon>
        <taxon>Cladophialophora</taxon>
    </lineage>
</organism>
<dbReference type="InterPro" id="IPR038883">
    <property type="entry name" value="AN11006-like"/>
</dbReference>
<sequence>MAETSLFILPPEIRLQIWSYLVQPTTIYPCECAMRDEQCQAHRLGACCHNTSTYQHCDNRILRVSRQIFDEVQPMAKRAERARLFVLCNNLCLDNFFKSLDKSDWRWVKHLRVDLFVGWGNDNQDDWFLCQMHRWARRYVAGTLNKYDHGREVSIQPAEEAREDKNGRRTLTVDIYLS</sequence>
<dbReference type="VEuPathDB" id="FungiDB:PV07_11150"/>
<reference evidence="1 2" key="1">
    <citation type="submission" date="2015-01" db="EMBL/GenBank/DDBJ databases">
        <title>The Genome Sequence of Cladophialophora immunda CBS83496.</title>
        <authorList>
            <consortium name="The Broad Institute Genomics Platform"/>
            <person name="Cuomo C."/>
            <person name="de Hoog S."/>
            <person name="Gorbushina A."/>
            <person name="Stielow B."/>
            <person name="Teixiera M."/>
            <person name="Abouelleil A."/>
            <person name="Chapman S.B."/>
            <person name="Priest M."/>
            <person name="Young S.K."/>
            <person name="Wortman J."/>
            <person name="Nusbaum C."/>
            <person name="Birren B."/>
        </authorList>
    </citation>
    <scope>NUCLEOTIDE SEQUENCE [LARGE SCALE GENOMIC DNA]</scope>
    <source>
        <strain evidence="1 2">CBS 83496</strain>
    </source>
</reference>
<dbReference type="EMBL" id="KN847046">
    <property type="protein sequence ID" value="KIW22902.1"/>
    <property type="molecule type" value="Genomic_DNA"/>
</dbReference>
<dbReference type="PANTHER" id="PTHR42085">
    <property type="entry name" value="F-BOX DOMAIN-CONTAINING PROTEIN"/>
    <property type="match status" value="1"/>
</dbReference>
<dbReference type="GeneID" id="27350344"/>
<dbReference type="OrthoDB" id="3540486at2759"/>
<protein>
    <submittedName>
        <fullName evidence="1">Uncharacterized protein</fullName>
    </submittedName>
</protein>
<dbReference type="Proteomes" id="UP000054466">
    <property type="component" value="Unassembled WGS sequence"/>
</dbReference>
<dbReference type="HOGENOM" id="CLU_131057_0_0_1"/>
<evidence type="ECO:0000313" key="1">
    <source>
        <dbReference type="EMBL" id="KIW22902.1"/>
    </source>
</evidence>
<keyword evidence="2" id="KW-1185">Reference proteome</keyword>